<proteinExistence type="predicted"/>
<organism evidence="1 2">
    <name type="scientific">Pleuronectes platessa</name>
    <name type="common">European plaice</name>
    <dbReference type="NCBI Taxonomy" id="8262"/>
    <lineage>
        <taxon>Eukaryota</taxon>
        <taxon>Metazoa</taxon>
        <taxon>Chordata</taxon>
        <taxon>Craniata</taxon>
        <taxon>Vertebrata</taxon>
        <taxon>Euteleostomi</taxon>
        <taxon>Actinopterygii</taxon>
        <taxon>Neopterygii</taxon>
        <taxon>Teleostei</taxon>
        <taxon>Neoteleostei</taxon>
        <taxon>Acanthomorphata</taxon>
        <taxon>Carangaria</taxon>
        <taxon>Pleuronectiformes</taxon>
        <taxon>Pleuronectoidei</taxon>
        <taxon>Pleuronectidae</taxon>
        <taxon>Pleuronectes</taxon>
    </lineage>
</organism>
<evidence type="ECO:0000313" key="1">
    <source>
        <dbReference type="EMBL" id="CAB1441228.1"/>
    </source>
</evidence>
<dbReference type="EMBL" id="CADEAL010002591">
    <property type="protein sequence ID" value="CAB1441228.1"/>
    <property type="molecule type" value="Genomic_DNA"/>
</dbReference>
<protein>
    <submittedName>
        <fullName evidence="1">Uncharacterized protein</fullName>
    </submittedName>
</protein>
<sequence length="145" mass="15793">MMRNRCEAVRGGSRAQLSLQTPVMSSPICLPHLPPASYNPGTGVCVDLCASAFRRQFISVSCWRLAERENSTAGGSGFGKKVAAELPLKYLTPELSGFSLSTAHTRPVSGVKKFSSVLQGFMWRSESVLALRPGDLNTFEDKLER</sequence>
<evidence type="ECO:0000313" key="2">
    <source>
        <dbReference type="Proteomes" id="UP001153269"/>
    </source>
</evidence>
<comment type="caution">
    <text evidence="1">The sequence shown here is derived from an EMBL/GenBank/DDBJ whole genome shotgun (WGS) entry which is preliminary data.</text>
</comment>
<accession>A0A9N7V2D4</accession>
<gene>
    <name evidence="1" type="ORF">PLEPLA_LOCUS29010</name>
</gene>
<dbReference type="AlphaFoldDB" id="A0A9N7V2D4"/>
<reference evidence="1" key="1">
    <citation type="submission" date="2020-03" db="EMBL/GenBank/DDBJ databases">
        <authorList>
            <person name="Weist P."/>
        </authorList>
    </citation>
    <scope>NUCLEOTIDE SEQUENCE</scope>
</reference>
<keyword evidence="2" id="KW-1185">Reference proteome</keyword>
<dbReference type="Proteomes" id="UP001153269">
    <property type="component" value="Unassembled WGS sequence"/>
</dbReference>
<name>A0A9N7V2D4_PLEPL</name>